<dbReference type="InterPro" id="IPR039678">
    <property type="entry name" value="CTNNBL1"/>
</dbReference>
<dbReference type="InterPro" id="IPR013180">
    <property type="entry name" value="CTNNBL1_N"/>
</dbReference>
<gene>
    <name evidence="7" type="ORF">IE077_002777</name>
</gene>
<name>A0ABQ7J4B1_9APIC</name>
<dbReference type="Proteomes" id="UP000823046">
    <property type="component" value="Unassembled WGS sequence"/>
</dbReference>
<keyword evidence="2" id="KW-0597">Phosphoprotein</keyword>
<evidence type="ECO:0000313" key="8">
    <source>
        <dbReference type="Proteomes" id="UP000823046"/>
    </source>
</evidence>
<accession>A0ABQ7J4B1</accession>
<evidence type="ECO:0000256" key="2">
    <source>
        <dbReference type="ARBA" id="ARBA00022553"/>
    </source>
</evidence>
<protein>
    <submittedName>
        <fullName evidence="7">Beta-catenin family protein 1</fullName>
    </submittedName>
</protein>
<organism evidence="7 8">
    <name type="scientific">Cardiosporidium cionae</name>
    <dbReference type="NCBI Taxonomy" id="476202"/>
    <lineage>
        <taxon>Eukaryota</taxon>
        <taxon>Sar</taxon>
        <taxon>Alveolata</taxon>
        <taxon>Apicomplexa</taxon>
        <taxon>Aconoidasida</taxon>
        <taxon>Nephromycida</taxon>
        <taxon>Cardiosporidium</taxon>
    </lineage>
</organism>
<dbReference type="EMBL" id="JADAQX010001212">
    <property type="protein sequence ID" value="KAF8817922.1"/>
    <property type="molecule type" value="Genomic_DNA"/>
</dbReference>
<proteinExistence type="predicted"/>
<evidence type="ECO:0000259" key="6">
    <source>
        <dbReference type="SMART" id="SM01156"/>
    </source>
</evidence>
<comment type="caution">
    <text evidence="7">The sequence shown here is derived from an EMBL/GenBank/DDBJ whole genome shotgun (WGS) entry which is preliminary data.</text>
</comment>
<keyword evidence="8" id="KW-1185">Reference proteome</keyword>
<evidence type="ECO:0000256" key="1">
    <source>
        <dbReference type="ARBA" id="ARBA00004123"/>
    </source>
</evidence>
<dbReference type="SUPFAM" id="SSF48371">
    <property type="entry name" value="ARM repeat"/>
    <property type="match status" value="1"/>
</dbReference>
<reference evidence="7 8" key="1">
    <citation type="journal article" date="2020" name="bioRxiv">
        <title>Metabolic contributions of an alphaproteobacterial endosymbiont in the apicomplexan Cardiosporidium cionae.</title>
        <authorList>
            <person name="Hunter E.S."/>
            <person name="Paight C.J."/>
            <person name="Lane C.E."/>
        </authorList>
    </citation>
    <scope>NUCLEOTIDE SEQUENCE [LARGE SCALE GENOMIC DNA]</scope>
    <source>
        <strain evidence="7">ESH_2018</strain>
    </source>
</reference>
<dbReference type="InterPro" id="IPR016024">
    <property type="entry name" value="ARM-type_fold"/>
</dbReference>
<sequence>WIKSEVDLDEEIKKIKQIATLPELYGEFINLGGMQMLLGLLNHINTGGFRFKAIVCIHCIENIAVEVIDALSEITDPDTVAEVENPDGFFTALLESQLPELIVDTIVRINEDDSTEDFQAVSSALQVVENIIDLKPELCDRFFKVPKFVPWLLKRIRHSTVMDYNREEFLQNLFDCLCNLMLVSSHQVAFGKAQGLELMIRMMRERKFSCGLAVRLTNFALNNCPRNCELFVEKLGLKSIFSMFMRKGVSLKKGSTAEKQLEEHLSAIIQSLCKCCSGNSMARVMNKFMEMKCEKLERVLELHDKYKQQIENVESYSLQRRETLNEELDIDEEEQLYLDRCESGLFVLQQADIILIRLASMGNATVSNRIYTLLQNRGIDKEEIQKTVLEFTKLMFSLSNNHAYNKTFEVSVLRGNFNCLEYCKNLDSSAKEESDILQQYLNHFIKEADSIKEELEQEA</sequence>
<dbReference type="InterPro" id="IPR011989">
    <property type="entry name" value="ARM-like"/>
</dbReference>
<evidence type="ECO:0000256" key="3">
    <source>
        <dbReference type="ARBA" id="ARBA00022737"/>
    </source>
</evidence>
<feature type="non-terminal residue" evidence="7">
    <location>
        <position position="1"/>
    </location>
</feature>
<evidence type="ECO:0000256" key="5">
    <source>
        <dbReference type="ARBA" id="ARBA00023242"/>
    </source>
</evidence>
<keyword evidence="3" id="KW-0677">Repeat</keyword>
<feature type="domain" description="Beta-catenin-like protein 1 N-terminal" evidence="6">
    <location>
        <begin position="1"/>
        <end position="54"/>
    </location>
</feature>
<dbReference type="PANTHER" id="PTHR14978:SF0">
    <property type="entry name" value="BETA-CATENIN-LIKE PROTEIN 1"/>
    <property type="match status" value="1"/>
</dbReference>
<dbReference type="PANTHER" id="PTHR14978">
    <property type="entry name" value="BETA-CATENIN-LIKE PROTEIN 1 NUCLEAR ASSOCIATED PROTEIN"/>
    <property type="match status" value="1"/>
</dbReference>
<dbReference type="Gene3D" id="1.25.10.10">
    <property type="entry name" value="Leucine-rich Repeat Variant"/>
    <property type="match status" value="2"/>
</dbReference>
<keyword evidence="4" id="KW-0175">Coiled coil</keyword>
<evidence type="ECO:0000256" key="4">
    <source>
        <dbReference type="ARBA" id="ARBA00023054"/>
    </source>
</evidence>
<comment type="subcellular location">
    <subcellularLocation>
        <location evidence="1">Nucleus</location>
    </subcellularLocation>
</comment>
<keyword evidence="5" id="KW-0539">Nucleus</keyword>
<dbReference type="Pfam" id="PF08216">
    <property type="entry name" value="CTNNBL"/>
    <property type="match status" value="1"/>
</dbReference>
<evidence type="ECO:0000313" key="7">
    <source>
        <dbReference type="EMBL" id="KAF8817922.1"/>
    </source>
</evidence>
<dbReference type="SMART" id="SM01156">
    <property type="entry name" value="DUF1716"/>
    <property type="match status" value="1"/>
</dbReference>